<comment type="caution">
    <text evidence="3">The sequence shown here is derived from an EMBL/GenBank/DDBJ whole genome shotgun (WGS) entry which is preliminary data.</text>
</comment>
<dbReference type="InterPro" id="IPR001763">
    <property type="entry name" value="Rhodanese-like_dom"/>
</dbReference>
<proteinExistence type="predicted"/>
<dbReference type="OrthoDB" id="566238at2759"/>
<evidence type="ECO:0000313" key="3">
    <source>
        <dbReference type="EMBL" id="KAG0316545.1"/>
    </source>
</evidence>
<organism evidence="3 4">
    <name type="scientific">Linnemannia gamsii</name>
    <dbReference type="NCBI Taxonomy" id="64522"/>
    <lineage>
        <taxon>Eukaryota</taxon>
        <taxon>Fungi</taxon>
        <taxon>Fungi incertae sedis</taxon>
        <taxon>Mucoromycota</taxon>
        <taxon>Mortierellomycotina</taxon>
        <taxon>Mortierellomycetes</taxon>
        <taxon>Mortierellales</taxon>
        <taxon>Mortierellaceae</taxon>
        <taxon>Linnemannia</taxon>
    </lineage>
</organism>
<dbReference type="PROSITE" id="PS50206">
    <property type="entry name" value="RHODANESE_3"/>
    <property type="match status" value="1"/>
</dbReference>
<dbReference type="EMBL" id="JAAAIN010000297">
    <property type="protein sequence ID" value="KAG0316545.1"/>
    <property type="molecule type" value="Genomic_DNA"/>
</dbReference>
<feature type="chain" id="PRO_5040365151" description="Rhodanese domain-containing protein" evidence="1">
    <location>
        <begin position="19"/>
        <end position="202"/>
    </location>
</feature>
<keyword evidence="4" id="KW-1185">Reference proteome</keyword>
<dbReference type="SUPFAM" id="SSF52821">
    <property type="entry name" value="Rhodanese/Cell cycle control phosphatase"/>
    <property type="match status" value="1"/>
</dbReference>
<keyword evidence="1" id="KW-0732">Signal</keyword>
<dbReference type="Pfam" id="PF00581">
    <property type="entry name" value="Rhodanese"/>
    <property type="match status" value="1"/>
</dbReference>
<name>A0A9P6RDU9_9FUNG</name>
<dbReference type="PANTHER" id="PTHR43031:SF1">
    <property type="entry name" value="PYRIDINE NUCLEOTIDE-DISULPHIDE OXIDOREDUCTASE"/>
    <property type="match status" value="1"/>
</dbReference>
<evidence type="ECO:0000259" key="2">
    <source>
        <dbReference type="PROSITE" id="PS50206"/>
    </source>
</evidence>
<dbReference type="SMART" id="SM00450">
    <property type="entry name" value="RHOD"/>
    <property type="match status" value="1"/>
</dbReference>
<dbReference type="CDD" id="cd00158">
    <property type="entry name" value="RHOD"/>
    <property type="match status" value="1"/>
</dbReference>
<dbReference type="InterPro" id="IPR036873">
    <property type="entry name" value="Rhodanese-like_dom_sf"/>
</dbReference>
<protein>
    <recommendedName>
        <fullName evidence="2">Rhodanese domain-containing protein</fullName>
    </recommendedName>
</protein>
<dbReference type="AlphaFoldDB" id="A0A9P6RDU9"/>
<feature type="signal peptide" evidence="1">
    <location>
        <begin position="1"/>
        <end position="18"/>
    </location>
</feature>
<reference evidence="3" key="1">
    <citation type="journal article" date="2020" name="Fungal Divers.">
        <title>Resolving the Mortierellaceae phylogeny through synthesis of multi-gene phylogenetics and phylogenomics.</title>
        <authorList>
            <person name="Vandepol N."/>
            <person name="Liber J."/>
            <person name="Desiro A."/>
            <person name="Na H."/>
            <person name="Kennedy M."/>
            <person name="Barry K."/>
            <person name="Grigoriev I.V."/>
            <person name="Miller A.N."/>
            <person name="O'Donnell K."/>
            <person name="Stajich J.E."/>
            <person name="Bonito G."/>
        </authorList>
    </citation>
    <scope>NUCLEOTIDE SEQUENCE</scope>
    <source>
        <strain evidence="3">NVP60</strain>
    </source>
</reference>
<dbReference type="Gene3D" id="3.40.250.10">
    <property type="entry name" value="Rhodanese-like domain"/>
    <property type="match status" value="1"/>
</dbReference>
<dbReference type="Proteomes" id="UP000823405">
    <property type="component" value="Unassembled WGS sequence"/>
</dbReference>
<accession>A0A9P6RDU9</accession>
<evidence type="ECO:0000313" key="4">
    <source>
        <dbReference type="Proteomes" id="UP000823405"/>
    </source>
</evidence>
<feature type="domain" description="Rhodanese" evidence="2">
    <location>
        <begin position="89"/>
        <end position="196"/>
    </location>
</feature>
<dbReference type="InterPro" id="IPR050229">
    <property type="entry name" value="GlpE_sulfurtransferase"/>
</dbReference>
<gene>
    <name evidence="3" type="ORF">BGZ97_006685</name>
</gene>
<evidence type="ECO:0000256" key="1">
    <source>
        <dbReference type="SAM" id="SignalP"/>
    </source>
</evidence>
<sequence>MLVNTLRLALLSTTASFAAVQQRTFVVASLPDLLTLSLHQFHSAHEFTTRSALNQKSFPALVQEIKATNKDIHYLSPKDLHSLQTPTSQKQPPHVIDVRERHEVQATGTIPGAIVLPRGILERDVSKFIKQSDPRDVIVYCAGGFRSVLAAESLVRLGYGIAEGEAGDKSKEECSKVWSLDGGMDGWIKNGFQVEKDGKVSK</sequence>
<dbReference type="PANTHER" id="PTHR43031">
    <property type="entry name" value="FAD-DEPENDENT OXIDOREDUCTASE"/>
    <property type="match status" value="1"/>
</dbReference>